<dbReference type="EMBL" id="AP021906">
    <property type="protein sequence ID" value="BBP93154.1"/>
    <property type="molecule type" value="Genomic_DNA"/>
</dbReference>
<keyword evidence="1" id="KW-0813">Transport</keyword>
<reference evidence="6 7" key="1">
    <citation type="submission" date="2019-12" db="EMBL/GenBank/DDBJ databases">
        <title>Full genome sequence of a Bacillus safensis strain isolated from commercially available natto in Indonesia.</title>
        <authorList>
            <person name="Yoshida M."/>
            <person name="Uomi M."/>
            <person name="Waturangi D."/>
            <person name="Ekaputri J.J."/>
            <person name="Setiamarga D.H.E."/>
        </authorList>
    </citation>
    <scope>NUCLEOTIDE SEQUENCE [LARGE SCALE GENOMIC DNA]</scope>
    <source>
        <strain evidence="6 7">IDN1</strain>
    </source>
</reference>
<organism evidence="6 7">
    <name type="scientific">Bacillus safensis</name>
    <dbReference type="NCBI Taxonomy" id="561879"/>
    <lineage>
        <taxon>Bacteria</taxon>
        <taxon>Bacillati</taxon>
        <taxon>Bacillota</taxon>
        <taxon>Bacilli</taxon>
        <taxon>Bacillales</taxon>
        <taxon>Bacillaceae</taxon>
        <taxon>Bacillus</taxon>
    </lineage>
</organism>
<sequence length="96" mass="10378">MKVLSGAHSHFDGTIYINGQAASIQTPKDASSYGVQTVHQEVDTALVPYLSVGENMMMHEIEKKNICQLERAASQGGSAIKKKWTSTSPQNDLSAI</sequence>
<evidence type="ECO:0000256" key="2">
    <source>
        <dbReference type="ARBA" id="ARBA00022737"/>
    </source>
</evidence>
<dbReference type="PANTHER" id="PTHR43790:SF9">
    <property type="entry name" value="GALACTOFURANOSE TRANSPORTER ATP-BINDING PROTEIN YTFR"/>
    <property type="match status" value="1"/>
</dbReference>
<evidence type="ECO:0000256" key="1">
    <source>
        <dbReference type="ARBA" id="ARBA00022448"/>
    </source>
</evidence>
<protein>
    <recommendedName>
        <fullName evidence="8">ABC transporter domain-containing protein</fullName>
    </recommendedName>
</protein>
<gene>
    <name evidence="6" type="ORF">BsIDN1_67720</name>
</gene>
<dbReference type="InterPro" id="IPR050107">
    <property type="entry name" value="ABC_carbohydrate_import_ATPase"/>
</dbReference>
<evidence type="ECO:0000256" key="3">
    <source>
        <dbReference type="ARBA" id="ARBA00022741"/>
    </source>
</evidence>
<name>A0A5S9MLM1_BACIA</name>
<feature type="region of interest" description="Disordered" evidence="5">
    <location>
        <begin position="76"/>
        <end position="96"/>
    </location>
</feature>
<evidence type="ECO:0000256" key="4">
    <source>
        <dbReference type="ARBA" id="ARBA00022840"/>
    </source>
</evidence>
<keyword evidence="4" id="KW-0067">ATP-binding</keyword>
<keyword evidence="2" id="KW-0677">Repeat</keyword>
<feature type="compositionally biased region" description="Polar residues" evidence="5">
    <location>
        <begin position="85"/>
        <end position="96"/>
    </location>
</feature>
<dbReference type="AlphaFoldDB" id="A0A5S9MLM1"/>
<dbReference type="PANTHER" id="PTHR43790">
    <property type="entry name" value="CARBOHYDRATE TRANSPORT ATP-BINDING PROTEIN MG119-RELATED"/>
    <property type="match status" value="1"/>
</dbReference>
<evidence type="ECO:0008006" key="8">
    <source>
        <dbReference type="Google" id="ProtNLM"/>
    </source>
</evidence>
<keyword evidence="3" id="KW-0547">Nucleotide-binding</keyword>
<evidence type="ECO:0000256" key="5">
    <source>
        <dbReference type="SAM" id="MobiDB-lite"/>
    </source>
</evidence>
<dbReference type="InterPro" id="IPR027417">
    <property type="entry name" value="P-loop_NTPase"/>
</dbReference>
<dbReference type="Proteomes" id="UP000464658">
    <property type="component" value="Chromosome"/>
</dbReference>
<evidence type="ECO:0000313" key="7">
    <source>
        <dbReference type="Proteomes" id="UP000464658"/>
    </source>
</evidence>
<dbReference type="SUPFAM" id="SSF52540">
    <property type="entry name" value="P-loop containing nucleoside triphosphate hydrolases"/>
    <property type="match status" value="1"/>
</dbReference>
<accession>A0A5S9MLM1</accession>
<proteinExistence type="predicted"/>
<evidence type="ECO:0000313" key="6">
    <source>
        <dbReference type="EMBL" id="BBP93154.1"/>
    </source>
</evidence>
<dbReference type="GO" id="GO:0005524">
    <property type="term" value="F:ATP binding"/>
    <property type="evidence" value="ECO:0007669"/>
    <property type="project" value="UniProtKB-KW"/>
</dbReference>